<proteinExistence type="predicted"/>
<evidence type="ECO:0000313" key="1">
    <source>
        <dbReference type="EMBL" id="MFB9071326.1"/>
    </source>
</evidence>
<protein>
    <submittedName>
        <fullName evidence="1">Uncharacterized protein</fullName>
    </submittedName>
</protein>
<name>A0ABV5FXC5_9MICC</name>
<dbReference type="Proteomes" id="UP001589575">
    <property type="component" value="Unassembled WGS sequence"/>
</dbReference>
<gene>
    <name evidence="1" type="ORF">ACFFX0_09010</name>
</gene>
<comment type="caution">
    <text evidence="1">The sequence shown here is derived from an EMBL/GenBank/DDBJ whole genome shotgun (WGS) entry which is preliminary data.</text>
</comment>
<evidence type="ECO:0000313" key="2">
    <source>
        <dbReference type="Proteomes" id="UP001589575"/>
    </source>
</evidence>
<reference evidence="1 2" key="1">
    <citation type="submission" date="2024-09" db="EMBL/GenBank/DDBJ databases">
        <authorList>
            <person name="Sun Q."/>
            <person name="Mori K."/>
        </authorList>
    </citation>
    <scope>NUCLEOTIDE SEQUENCE [LARGE SCALE GENOMIC DNA]</scope>
    <source>
        <strain evidence="1 2">CCM 7609</strain>
    </source>
</reference>
<keyword evidence="2" id="KW-1185">Reference proteome</keyword>
<dbReference type="EMBL" id="JBHMFI010000001">
    <property type="protein sequence ID" value="MFB9071326.1"/>
    <property type="molecule type" value="Genomic_DNA"/>
</dbReference>
<organism evidence="1 2">
    <name type="scientific">Citricoccus parietis</name>
    <dbReference type="NCBI Taxonomy" id="592307"/>
    <lineage>
        <taxon>Bacteria</taxon>
        <taxon>Bacillati</taxon>
        <taxon>Actinomycetota</taxon>
        <taxon>Actinomycetes</taxon>
        <taxon>Micrococcales</taxon>
        <taxon>Micrococcaceae</taxon>
        <taxon>Citricoccus</taxon>
    </lineage>
</organism>
<accession>A0ABV5FXC5</accession>
<sequence>MDGVADHLRGHAAEVDLAEEPIHAEFAAQIEDLLGDLPGAADHQGAAARCELLHLGAVDVEAAAAVRLR</sequence>